<reference evidence="3 4" key="1">
    <citation type="submission" date="2019-09" db="EMBL/GenBank/DDBJ databases">
        <title>Distinct polysaccharide growth profiles of human intestinal Prevotella copri isolates.</title>
        <authorList>
            <person name="Fehlner-Peach H."/>
            <person name="Magnabosco C."/>
            <person name="Raghavan V."/>
            <person name="Scher J.U."/>
            <person name="Tett A."/>
            <person name="Cox L.M."/>
            <person name="Gottsegen C."/>
            <person name="Watters A."/>
            <person name="Wiltshire- Gordon J.D."/>
            <person name="Segata N."/>
            <person name="Bonneau R."/>
            <person name="Littman D.R."/>
        </authorList>
    </citation>
    <scope>NUCLEOTIDE SEQUENCE [LARGE SCALE GENOMIC DNA]</scope>
    <source>
        <strain evidence="4">iAQ1173</strain>
    </source>
</reference>
<dbReference type="EMBL" id="VZAD01000072">
    <property type="protein sequence ID" value="MQP12249.1"/>
    <property type="molecule type" value="Genomic_DNA"/>
</dbReference>
<comment type="caution">
    <text evidence="3">The sequence shown here is derived from an EMBL/GenBank/DDBJ whole genome shotgun (WGS) entry which is preliminary data.</text>
</comment>
<evidence type="ECO:0000313" key="4">
    <source>
        <dbReference type="Proteomes" id="UP000384372"/>
    </source>
</evidence>
<evidence type="ECO:0000313" key="3">
    <source>
        <dbReference type="EMBL" id="MQP12249.1"/>
    </source>
</evidence>
<dbReference type="PANTHER" id="PTHR30160">
    <property type="entry name" value="TETRAACYLDISACCHARIDE 4'-KINASE-RELATED"/>
    <property type="match status" value="1"/>
</dbReference>
<dbReference type="InterPro" id="IPR051199">
    <property type="entry name" value="LPS_LOS_Heptosyltrfase"/>
</dbReference>
<dbReference type="GO" id="GO:0005829">
    <property type="term" value="C:cytosol"/>
    <property type="evidence" value="ECO:0007669"/>
    <property type="project" value="TreeGrafter"/>
</dbReference>
<keyword evidence="2 3" id="KW-0808">Transferase</keyword>
<dbReference type="AlphaFoldDB" id="A0A6A7WCN5"/>
<dbReference type="CDD" id="cd03789">
    <property type="entry name" value="GT9_LPS_heptosyltransferase"/>
    <property type="match status" value="1"/>
</dbReference>
<protein>
    <submittedName>
        <fullName evidence="3">Glycosyltransferase family 9 protein</fullName>
    </submittedName>
</protein>
<dbReference type="RefSeq" id="WP_158463886.1">
    <property type="nucleotide sequence ID" value="NZ_VZAD01000072.1"/>
</dbReference>
<dbReference type="Gene3D" id="3.40.50.2000">
    <property type="entry name" value="Glycogen Phosphorylase B"/>
    <property type="match status" value="2"/>
</dbReference>
<dbReference type="OrthoDB" id="9768048at2"/>
<dbReference type="PANTHER" id="PTHR30160:SF22">
    <property type="entry name" value="LIPOPOLYSACCHARIDE CORE BIOSYNTHESIS PROTEIN"/>
    <property type="match status" value="1"/>
</dbReference>
<name>A0A6A7WCN5_9BACT</name>
<organism evidence="3 4">
    <name type="scientific">Segatella copri</name>
    <dbReference type="NCBI Taxonomy" id="165179"/>
    <lineage>
        <taxon>Bacteria</taxon>
        <taxon>Pseudomonadati</taxon>
        <taxon>Bacteroidota</taxon>
        <taxon>Bacteroidia</taxon>
        <taxon>Bacteroidales</taxon>
        <taxon>Prevotellaceae</taxon>
        <taxon>Segatella</taxon>
    </lineage>
</organism>
<dbReference type="SUPFAM" id="SSF53756">
    <property type="entry name" value="UDP-Glycosyltransferase/glycogen phosphorylase"/>
    <property type="match status" value="1"/>
</dbReference>
<gene>
    <name evidence="3" type="ORF">F7D20_09830</name>
</gene>
<accession>A0A6A7WCN5</accession>
<dbReference type="InterPro" id="IPR002201">
    <property type="entry name" value="Glyco_trans_9"/>
</dbReference>
<proteinExistence type="predicted"/>
<evidence type="ECO:0000256" key="1">
    <source>
        <dbReference type="ARBA" id="ARBA00022676"/>
    </source>
</evidence>
<keyword evidence="1" id="KW-0328">Glycosyltransferase</keyword>
<evidence type="ECO:0000256" key="2">
    <source>
        <dbReference type="ARBA" id="ARBA00022679"/>
    </source>
</evidence>
<dbReference type="GO" id="GO:0008713">
    <property type="term" value="F:ADP-heptose-lipopolysaccharide heptosyltransferase activity"/>
    <property type="evidence" value="ECO:0007669"/>
    <property type="project" value="TreeGrafter"/>
</dbReference>
<dbReference type="Proteomes" id="UP000384372">
    <property type="component" value="Unassembled WGS sequence"/>
</dbReference>
<keyword evidence="4" id="KW-1185">Reference proteome</keyword>
<dbReference type="Pfam" id="PF01075">
    <property type="entry name" value="Glyco_transf_9"/>
    <property type="match status" value="1"/>
</dbReference>
<dbReference type="GO" id="GO:0009244">
    <property type="term" value="P:lipopolysaccharide core region biosynthetic process"/>
    <property type="evidence" value="ECO:0007669"/>
    <property type="project" value="TreeGrafter"/>
</dbReference>
<sequence length="360" mass="40858">MKTEHILIIRFSAMGDVAMTVPVVYSLATQYPAVRITVLSRPFARPFFENLAPNVGFMEADIKNEYHGIKGLNALYRRLSAKHFTAIADLHSVLRSSYLRMRFNLDNFKVAHIDKHRKGKRQLTSQNDKKFVQQPTSFENYAEVLAKLGYPVKLDFTSIFGSEKGDLNLLPETLWNKANTEVNRDIHSDEKPWIGLAPFAAHEGKIYPLPLMERVILGVIHTYPQCRIFLFGGGEKETEVMNRWAETWPEVCNASAQLKGLQQELILMSHLQVMVSMDSANMHLASLVHTPVVSIWGATHPYAGFMGWNQNPTNAVQVDLPCRPCSIYGNKPCMRGDMACMNQIKPEDIIQRIETVLKQK</sequence>